<evidence type="ECO:0000256" key="1">
    <source>
        <dbReference type="ARBA" id="ARBA00022475"/>
    </source>
</evidence>
<dbReference type="Pfam" id="PF01547">
    <property type="entry name" value="SBP_bac_1"/>
    <property type="match status" value="1"/>
</dbReference>
<sequence length="436" mass="48939">MVKKKLVYGLAALLLTGCSLTGLMGCGNKATAEGRTEIEIVSYKKEAVDTFNKIAARFNETHDDIHLTIDSPNEAMTILKTRFIREDYPDIIVIGGDMDYSNFLDAGLFADISDLDVLSETKSAYLDMDKQLEFIPQDGTYGLPYAANAAGILYNKDMFEQHGWETPETWNEFTALCEQIQSEGVQPLYFGFKDTWTCLAPWNALAVSLADPQLCSQVNNGTTTFTKAYDETAEKMKALLAYGEPNPMAYSYNDACTAFARGQSAMYTIGSYAISQIKSVNPDMNIGTFTFPANEKEADNVLNSGIDVQFCVMKSCENKEAAYEVLRFLYRDDTIRTYLSEQGGIACKQGDFPLSSELEGVSPYVASNRMADFQDHHYPSEMSVDAMIQTYLLDDSADAKETFLNKFDKDWKRYNRDLIWKIQQYNEKDGTSEDTK</sequence>
<dbReference type="SUPFAM" id="SSF53850">
    <property type="entry name" value="Periplasmic binding protein-like II"/>
    <property type="match status" value="1"/>
</dbReference>
<evidence type="ECO:0000256" key="4">
    <source>
        <dbReference type="ARBA" id="ARBA00023139"/>
    </source>
</evidence>
<dbReference type="PANTHER" id="PTHR43649">
    <property type="entry name" value="ARABINOSE-BINDING PROTEIN-RELATED"/>
    <property type="match status" value="1"/>
</dbReference>
<keyword evidence="4" id="KW-0564">Palmitate</keyword>
<gene>
    <name evidence="7" type="ORF">ERS852448_02719</name>
</gene>
<reference evidence="7 8" key="1">
    <citation type="submission" date="2015-09" db="EMBL/GenBank/DDBJ databases">
        <authorList>
            <consortium name="Pathogen Informatics"/>
        </authorList>
    </citation>
    <scope>NUCLEOTIDE SEQUENCE [LARGE SCALE GENOMIC DNA]</scope>
    <source>
        <strain evidence="7 8">2789STDY5608891</strain>
    </source>
</reference>
<organism evidence="7 8">
    <name type="scientific">Eubacterium ramulus</name>
    <dbReference type="NCBI Taxonomy" id="39490"/>
    <lineage>
        <taxon>Bacteria</taxon>
        <taxon>Bacillati</taxon>
        <taxon>Bacillota</taxon>
        <taxon>Clostridia</taxon>
        <taxon>Eubacteriales</taxon>
        <taxon>Eubacteriaceae</taxon>
        <taxon>Eubacterium</taxon>
    </lineage>
</organism>
<evidence type="ECO:0000313" key="7">
    <source>
        <dbReference type="EMBL" id="CUN24267.1"/>
    </source>
</evidence>
<dbReference type="EMBL" id="CYYA01000025">
    <property type="protein sequence ID" value="CUN24267.1"/>
    <property type="molecule type" value="Genomic_DNA"/>
</dbReference>
<dbReference type="Proteomes" id="UP000095492">
    <property type="component" value="Unassembled WGS sequence"/>
</dbReference>
<accession>A0A173VDJ3</accession>
<keyword evidence="2 6" id="KW-0732">Signal</keyword>
<protein>
    <submittedName>
        <fullName evidence="7">p39</fullName>
    </submittedName>
</protein>
<evidence type="ECO:0000256" key="6">
    <source>
        <dbReference type="SAM" id="SignalP"/>
    </source>
</evidence>
<keyword evidence="3" id="KW-0472">Membrane</keyword>
<dbReference type="Gene3D" id="3.40.190.10">
    <property type="entry name" value="Periplasmic binding protein-like II"/>
    <property type="match status" value="2"/>
</dbReference>
<name>A0A173VDJ3_EUBRA</name>
<keyword evidence="1" id="KW-1003">Cell membrane</keyword>
<dbReference type="RefSeq" id="WP_055290997.1">
    <property type="nucleotide sequence ID" value="NZ_CP173382.1"/>
</dbReference>
<dbReference type="OrthoDB" id="9798191at2"/>
<feature type="chain" id="PRO_5038915698" evidence="6">
    <location>
        <begin position="22"/>
        <end position="436"/>
    </location>
</feature>
<dbReference type="GeneID" id="97390907"/>
<evidence type="ECO:0000256" key="3">
    <source>
        <dbReference type="ARBA" id="ARBA00023136"/>
    </source>
</evidence>
<feature type="signal peptide" evidence="6">
    <location>
        <begin position="1"/>
        <end position="21"/>
    </location>
</feature>
<proteinExistence type="predicted"/>
<dbReference type="STRING" id="39490.ERS852448_02719"/>
<dbReference type="PROSITE" id="PS51257">
    <property type="entry name" value="PROKAR_LIPOPROTEIN"/>
    <property type="match status" value="1"/>
</dbReference>
<evidence type="ECO:0000256" key="2">
    <source>
        <dbReference type="ARBA" id="ARBA00022729"/>
    </source>
</evidence>
<evidence type="ECO:0000313" key="8">
    <source>
        <dbReference type="Proteomes" id="UP000095492"/>
    </source>
</evidence>
<dbReference type="PANTHER" id="PTHR43649:SF33">
    <property type="entry name" value="POLYGALACTURONAN_RHAMNOGALACTURONAN-BINDING PROTEIN YTCQ"/>
    <property type="match status" value="1"/>
</dbReference>
<dbReference type="InterPro" id="IPR050490">
    <property type="entry name" value="Bact_solute-bd_prot1"/>
</dbReference>
<keyword evidence="5" id="KW-0449">Lipoprotein</keyword>
<evidence type="ECO:0000256" key="5">
    <source>
        <dbReference type="ARBA" id="ARBA00023288"/>
    </source>
</evidence>
<dbReference type="InterPro" id="IPR006059">
    <property type="entry name" value="SBP"/>
</dbReference>
<dbReference type="AlphaFoldDB" id="A0A173VDJ3"/>